<dbReference type="RefSeq" id="WP_143387058.1">
    <property type="nucleotide sequence ID" value="NZ_VJZM01000010.1"/>
</dbReference>
<dbReference type="Proteomes" id="UP000318528">
    <property type="component" value="Unassembled WGS sequence"/>
</dbReference>
<protein>
    <recommendedName>
        <fullName evidence="3">DUF481 domain-containing protein</fullName>
    </recommendedName>
</protein>
<keyword evidence="2" id="KW-1185">Reference proteome</keyword>
<evidence type="ECO:0008006" key="3">
    <source>
        <dbReference type="Google" id="ProtNLM"/>
    </source>
</evidence>
<sequence length="253" mass="28337">MIHIKKTVFRGLLLTLVLIKTSVLFSQQLDSPKNDLKFKGAISVTNNGISIIPTFTLGKPAAIVNLSVGTSRLTFEPELRFSLEGKPWAFIFWGRYKAYKSDKFSLNIGAHPAFAFKTIPLTKDGVTSDYIVSQRYVATEVVPTYHISKDLTLGMYYLYSHGFDLGTIKNTHFVTVNTGISNIEVSNSLRMKISPQVYYLRMNDADGFYTSTTFTVSKVDNPISVSVFFNKVIDTNIAASKDFVWNATLTYAF</sequence>
<proteinExistence type="predicted"/>
<gene>
    <name evidence="1" type="ORF">FNW12_07985</name>
</gene>
<dbReference type="EMBL" id="VJZN01000011">
    <property type="protein sequence ID" value="TRX06525.1"/>
    <property type="molecule type" value="Genomic_DNA"/>
</dbReference>
<accession>A0ABY3CL83</accession>
<evidence type="ECO:0000313" key="2">
    <source>
        <dbReference type="Proteomes" id="UP000318528"/>
    </source>
</evidence>
<organism evidence="1 2">
    <name type="scientific">Flavobacterium gawalongense</name>
    <dbReference type="NCBI Taxonomy" id="2594432"/>
    <lineage>
        <taxon>Bacteria</taxon>
        <taxon>Pseudomonadati</taxon>
        <taxon>Bacteroidota</taxon>
        <taxon>Flavobacteriia</taxon>
        <taxon>Flavobacteriales</taxon>
        <taxon>Flavobacteriaceae</taxon>
        <taxon>Flavobacterium</taxon>
    </lineage>
</organism>
<name>A0ABY3CL83_9FLAO</name>
<evidence type="ECO:0000313" key="1">
    <source>
        <dbReference type="EMBL" id="TRX06525.1"/>
    </source>
</evidence>
<comment type="caution">
    <text evidence="1">The sequence shown here is derived from an EMBL/GenBank/DDBJ whole genome shotgun (WGS) entry which is preliminary data.</text>
</comment>
<reference evidence="1 2" key="1">
    <citation type="submission" date="2019-07" db="EMBL/GenBank/DDBJ databases">
        <title>Novel species of Flavobacterium.</title>
        <authorList>
            <person name="Liu Q."/>
            <person name="Xin Y.-H."/>
        </authorList>
    </citation>
    <scope>NUCLEOTIDE SEQUENCE [LARGE SCALE GENOMIC DNA]</scope>
    <source>
        <strain evidence="1 2">GSP39</strain>
    </source>
</reference>